<dbReference type="PANTHER" id="PTHR43133">
    <property type="entry name" value="RNA POLYMERASE ECF-TYPE SIGMA FACTO"/>
    <property type="match status" value="1"/>
</dbReference>
<proteinExistence type="inferred from homology"/>
<dbReference type="STRING" id="1484053.SAMN05444274_1191"/>
<dbReference type="NCBIfam" id="TIGR02937">
    <property type="entry name" value="sigma70-ECF"/>
    <property type="match status" value="1"/>
</dbReference>
<dbReference type="InterPro" id="IPR014284">
    <property type="entry name" value="RNA_pol_sigma-70_dom"/>
</dbReference>
<dbReference type="PANTHER" id="PTHR43133:SF46">
    <property type="entry name" value="RNA POLYMERASE SIGMA-70 FACTOR ECF SUBFAMILY"/>
    <property type="match status" value="1"/>
</dbReference>
<evidence type="ECO:0000256" key="1">
    <source>
        <dbReference type="ARBA" id="ARBA00010641"/>
    </source>
</evidence>
<organism evidence="6 7">
    <name type="scientific">Mariniphaga anaerophila</name>
    <dbReference type="NCBI Taxonomy" id="1484053"/>
    <lineage>
        <taxon>Bacteria</taxon>
        <taxon>Pseudomonadati</taxon>
        <taxon>Bacteroidota</taxon>
        <taxon>Bacteroidia</taxon>
        <taxon>Marinilabiliales</taxon>
        <taxon>Prolixibacteraceae</taxon>
        <taxon>Mariniphaga</taxon>
    </lineage>
</organism>
<dbReference type="SUPFAM" id="SSF88946">
    <property type="entry name" value="Sigma2 domain of RNA polymerase sigma factors"/>
    <property type="match status" value="1"/>
</dbReference>
<dbReference type="SUPFAM" id="SSF88659">
    <property type="entry name" value="Sigma3 and sigma4 domains of RNA polymerase sigma factors"/>
    <property type="match status" value="1"/>
</dbReference>
<evidence type="ECO:0000256" key="2">
    <source>
        <dbReference type="ARBA" id="ARBA00023015"/>
    </source>
</evidence>
<gene>
    <name evidence="6" type="ORF">SAMN05444274_1191</name>
</gene>
<dbReference type="EMBL" id="FQUM01000019">
    <property type="protein sequence ID" value="SHG01076.1"/>
    <property type="molecule type" value="Genomic_DNA"/>
</dbReference>
<evidence type="ECO:0000313" key="7">
    <source>
        <dbReference type="Proteomes" id="UP000184164"/>
    </source>
</evidence>
<evidence type="ECO:0000256" key="3">
    <source>
        <dbReference type="ARBA" id="ARBA00023082"/>
    </source>
</evidence>
<dbReference type="InterPro" id="IPR013324">
    <property type="entry name" value="RNA_pol_sigma_r3/r4-like"/>
</dbReference>
<dbReference type="Proteomes" id="UP000184164">
    <property type="component" value="Unassembled WGS sequence"/>
</dbReference>
<sequence length="195" mass="23358">MTENFGKDYWKFVWEEFKSGDRKAFEIIYKEYVEVLYSYGAKISSDRALVEDSIQDTFLAIYTWEGRLRKPESLEFFLYKTLKRILISRMKEKNRQLSSDEFAEQFDLKFLLEEADTSVLDEQTVILKRELENLDSQKRELLFLRFNSGLSYIEMGELLELKADTAKKQVTRLLKVLRKKLEQNFVELFVFCFKV</sequence>
<dbReference type="Gene3D" id="1.10.1740.10">
    <property type="match status" value="1"/>
</dbReference>
<reference evidence="6 7" key="1">
    <citation type="submission" date="2016-11" db="EMBL/GenBank/DDBJ databases">
        <authorList>
            <person name="Jaros S."/>
            <person name="Januszkiewicz K."/>
            <person name="Wedrychowicz H."/>
        </authorList>
    </citation>
    <scope>NUCLEOTIDE SEQUENCE [LARGE SCALE GENOMIC DNA]</scope>
    <source>
        <strain evidence="6 7">DSM 26910</strain>
    </source>
</reference>
<dbReference type="RefSeq" id="WP_073003571.1">
    <property type="nucleotide sequence ID" value="NZ_FQUM01000019.1"/>
</dbReference>
<accession>A0A1M5GBK3</accession>
<dbReference type="Gene3D" id="1.10.10.10">
    <property type="entry name" value="Winged helix-like DNA-binding domain superfamily/Winged helix DNA-binding domain"/>
    <property type="match status" value="1"/>
</dbReference>
<name>A0A1M5GBK3_9BACT</name>
<evidence type="ECO:0000259" key="5">
    <source>
        <dbReference type="Pfam" id="PF04542"/>
    </source>
</evidence>
<dbReference type="InterPro" id="IPR036388">
    <property type="entry name" value="WH-like_DNA-bd_sf"/>
</dbReference>
<dbReference type="InterPro" id="IPR007627">
    <property type="entry name" value="RNA_pol_sigma70_r2"/>
</dbReference>
<evidence type="ECO:0000256" key="4">
    <source>
        <dbReference type="ARBA" id="ARBA00023163"/>
    </source>
</evidence>
<comment type="similarity">
    <text evidence="1">Belongs to the sigma-70 factor family. ECF subfamily.</text>
</comment>
<dbReference type="GO" id="GO:0016987">
    <property type="term" value="F:sigma factor activity"/>
    <property type="evidence" value="ECO:0007669"/>
    <property type="project" value="UniProtKB-KW"/>
</dbReference>
<dbReference type="InterPro" id="IPR013325">
    <property type="entry name" value="RNA_pol_sigma_r2"/>
</dbReference>
<dbReference type="Pfam" id="PF04542">
    <property type="entry name" value="Sigma70_r2"/>
    <property type="match status" value="1"/>
</dbReference>
<keyword evidence="4" id="KW-0804">Transcription</keyword>
<evidence type="ECO:0000313" key="6">
    <source>
        <dbReference type="EMBL" id="SHG01076.1"/>
    </source>
</evidence>
<keyword evidence="2" id="KW-0805">Transcription regulation</keyword>
<dbReference type="InterPro" id="IPR039425">
    <property type="entry name" value="RNA_pol_sigma-70-like"/>
</dbReference>
<protein>
    <submittedName>
        <fullName evidence="6">RNA polymerase sigma factor, sigma-70 family</fullName>
    </submittedName>
</protein>
<dbReference type="OrthoDB" id="1121921at2"/>
<dbReference type="AlphaFoldDB" id="A0A1M5GBK3"/>
<feature type="domain" description="RNA polymerase sigma-70 region 2" evidence="5">
    <location>
        <begin position="28"/>
        <end position="95"/>
    </location>
</feature>
<dbReference type="GO" id="GO:0006352">
    <property type="term" value="P:DNA-templated transcription initiation"/>
    <property type="evidence" value="ECO:0007669"/>
    <property type="project" value="InterPro"/>
</dbReference>
<keyword evidence="3" id="KW-0731">Sigma factor</keyword>
<keyword evidence="7" id="KW-1185">Reference proteome</keyword>